<proteinExistence type="predicted"/>
<name>K0RVM3_THAOC</name>
<organism evidence="2 3">
    <name type="scientific">Thalassiosira oceanica</name>
    <name type="common">Marine diatom</name>
    <dbReference type="NCBI Taxonomy" id="159749"/>
    <lineage>
        <taxon>Eukaryota</taxon>
        <taxon>Sar</taxon>
        <taxon>Stramenopiles</taxon>
        <taxon>Ochrophyta</taxon>
        <taxon>Bacillariophyta</taxon>
        <taxon>Coscinodiscophyceae</taxon>
        <taxon>Thalassiosirophycidae</taxon>
        <taxon>Thalassiosirales</taxon>
        <taxon>Thalassiosiraceae</taxon>
        <taxon>Thalassiosira</taxon>
    </lineage>
</organism>
<evidence type="ECO:0000313" key="3">
    <source>
        <dbReference type="Proteomes" id="UP000266841"/>
    </source>
</evidence>
<feature type="region of interest" description="Disordered" evidence="1">
    <location>
        <begin position="1"/>
        <end position="22"/>
    </location>
</feature>
<dbReference type="Proteomes" id="UP000266841">
    <property type="component" value="Unassembled WGS sequence"/>
</dbReference>
<comment type="caution">
    <text evidence="2">The sequence shown here is derived from an EMBL/GenBank/DDBJ whole genome shotgun (WGS) entry which is preliminary data.</text>
</comment>
<sequence>QLQSQMSIPLFSSRGQSAPGGGVGKVCSSSWILAPQMQLHYMCKMVNIAALFGGM</sequence>
<feature type="non-terminal residue" evidence="2">
    <location>
        <position position="1"/>
    </location>
</feature>
<gene>
    <name evidence="2" type="ORF">THAOC_30272</name>
</gene>
<keyword evidence="3" id="KW-1185">Reference proteome</keyword>
<reference evidence="2 3" key="1">
    <citation type="journal article" date="2012" name="Genome Biol.">
        <title>Genome and low-iron response of an oceanic diatom adapted to chronic iron limitation.</title>
        <authorList>
            <person name="Lommer M."/>
            <person name="Specht M."/>
            <person name="Roy A.S."/>
            <person name="Kraemer L."/>
            <person name="Andreson R."/>
            <person name="Gutowska M.A."/>
            <person name="Wolf J."/>
            <person name="Bergner S.V."/>
            <person name="Schilhabel M.B."/>
            <person name="Klostermeier U.C."/>
            <person name="Beiko R.G."/>
            <person name="Rosenstiel P."/>
            <person name="Hippler M."/>
            <person name="Laroche J."/>
        </authorList>
    </citation>
    <scope>NUCLEOTIDE SEQUENCE [LARGE SCALE GENOMIC DNA]</scope>
    <source>
        <strain evidence="2 3">CCMP1005</strain>
    </source>
</reference>
<evidence type="ECO:0000256" key="1">
    <source>
        <dbReference type="SAM" id="MobiDB-lite"/>
    </source>
</evidence>
<dbReference type="AlphaFoldDB" id="K0RVM3"/>
<protein>
    <submittedName>
        <fullName evidence="2">Uncharacterized protein</fullName>
    </submittedName>
</protein>
<accession>K0RVM3</accession>
<evidence type="ECO:0000313" key="2">
    <source>
        <dbReference type="EMBL" id="EJK50687.1"/>
    </source>
</evidence>
<dbReference type="EMBL" id="AGNL01043194">
    <property type="protein sequence ID" value="EJK50687.1"/>
    <property type="molecule type" value="Genomic_DNA"/>
</dbReference>